<dbReference type="PANTHER" id="PTHR46211">
    <property type="entry name" value="GLYCEROPHOSPHORYL DIESTER PHOSPHODIESTERASE"/>
    <property type="match status" value="1"/>
</dbReference>
<reference evidence="2 3" key="1">
    <citation type="submission" date="2017-03" db="EMBL/GenBank/DDBJ databases">
        <title>Complete genome sequence of Paenibacillus Kribbensis producing bioflocculants.</title>
        <authorList>
            <person name="Lee H.-G."/>
            <person name="Oh H.-M."/>
        </authorList>
    </citation>
    <scope>NUCLEOTIDE SEQUENCE [LARGE SCALE GENOMIC DNA]</scope>
    <source>
        <strain evidence="2 3">AM49</strain>
    </source>
</reference>
<sequence>MTTTEKVINFAHRGASGGCPENTMAAFRHALELGATGIETDVQRTQDGHLVLIHDESLERTTGSPLDVRDITLQELNTLDAGGWFDEKFQGERVPLLDELLELAQSSDTVINLELKNSIYRYPGMEEEVVAAVRRFGLERRVILSSFNHESLALCAQLAPEIRTGALYIEIMVRPSEYAAQFGVTALHAHKHAVTPEAVAEALAIGVVYHPWTVNEPEEMKRLLEAGVSGIITDYPDRLSHILASRSS</sequence>
<dbReference type="Gene3D" id="3.20.20.190">
    <property type="entry name" value="Phosphatidylinositol (PI) phosphodiesterase"/>
    <property type="match status" value="1"/>
</dbReference>
<evidence type="ECO:0000259" key="1">
    <source>
        <dbReference type="PROSITE" id="PS51704"/>
    </source>
</evidence>
<dbReference type="STRING" id="172713.GCA_001705305_05237"/>
<dbReference type="EMBL" id="CP020028">
    <property type="protein sequence ID" value="ASR49411.1"/>
    <property type="molecule type" value="Genomic_DNA"/>
</dbReference>
<dbReference type="RefSeq" id="WP_094156602.1">
    <property type="nucleotide sequence ID" value="NZ_CP020028.1"/>
</dbReference>
<dbReference type="Pfam" id="PF03009">
    <property type="entry name" value="GDPD"/>
    <property type="match status" value="1"/>
</dbReference>
<dbReference type="GO" id="GO:0008081">
    <property type="term" value="F:phosphoric diester hydrolase activity"/>
    <property type="evidence" value="ECO:0007669"/>
    <property type="project" value="InterPro"/>
</dbReference>
<dbReference type="PANTHER" id="PTHR46211:SF1">
    <property type="entry name" value="GLYCEROPHOSPHODIESTER PHOSPHODIESTERASE, CYTOPLASMIC"/>
    <property type="match status" value="1"/>
</dbReference>
<feature type="domain" description="GP-PDE" evidence="1">
    <location>
        <begin position="7"/>
        <end position="243"/>
    </location>
</feature>
<dbReference type="CDD" id="cd08563">
    <property type="entry name" value="GDPD_TtGDE_like"/>
    <property type="match status" value="1"/>
</dbReference>
<gene>
    <name evidence="2" type="ORF">B4V02_23380</name>
</gene>
<dbReference type="InterPro" id="IPR030395">
    <property type="entry name" value="GP_PDE_dom"/>
</dbReference>
<protein>
    <recommendedName>
        <fullName evidence="1">GP-PDE domain-containing protein</fullName>
    </recommendedName>
</protein>
<evidence type="ECO:0000313" key="3">
    <source>
        <dbReference type="Proteomes" id="UP000214666"/>
    </source>
</evidence>
<proteinExistence type="predicted"/>
<dbReference type="KEGG" id="pkb:B4V02_23380"/>
<organism evidence="2 3">
    <name type="scientific">Paenibacillus kribbensis</name>
    <dbReference type="NCBI Taxonomy" id="172713"/>
    <lineage>
        <taxon>Bacteria</taxon>
        <taxon>Bacillati</taxon>
        <taxon>Bacillota</taxon>
        <taxon>Bacilli</taxon>
        <taxon>Bacillales</taxon>
        <taxon>Paenibacillaceae</taxon>
        <taxon>Paenibacillus</taxon>
    </lineage>
</organism>
<dbReference type="OrthoDB" id="384721at2"/>
<name>A0A222WUH6_9BACL</name>
<dbReference type="SUPFAM" id="SSF51695">
    <property type="entry name" value="PLC-like phosphodiesterases"/>
    <property type="match status" value="1"/>
</dbReference>
<dbReference type="Proteomes" id="UP000214666">
    <property type="component" value="Chromosome"/>
</dbReference>
<dbReference type="InterPro" id="IPR017946">
    <property type="entry name" value="PLC-like_Pdiesterase_TIM-brl"/>
</dbReference>
<keyword evidence="3" id="KW-1185">Reference proteome</keyword>
<accession>A0A222WUH6</accession>
<dbReference type="GO" id="GO:0006629">
    <property type="term" value="P:lipid metabolic process"/>
    <property type="evidence" value="ECO:0007669"/>
    <property type="project" value="InterPro"/>
</dbReference>
<dbReference type="PROSITE" id="PS51704">
    <property type="entry name" value="GP_PDE"/>
    <property type="match status" value="1"/>
</dbReference>
<dbReference type="AlphaFoldDB" id="A0A222WUH6"/>
<evidence type="ECO:0000313" key="2">
    <source>
        <dbReference type="EMBL" id="ASR49411.1"/>
    </source>
</evidence>